<protein>
    <submittedName>
        <fullName evidence="3">Response regulator receiver protein</fullName>
    </submittedName>
</protein>
<feature type="domain" description="Response regulatory" evidence="2">
    <location>
        <begin position="11"/>
        <end position="126"/>
    </location>
</feature>
<dbReference type="eggNOG" id="COG3437">
    <property type="taxonomic scope" value="Bacteria"/>
</dbReference>
<dbReference type="Gene3D" id="1.10.3210.10">
    <property type="entry name" value="Hypothetical protein af1432"/>
    <property type="match status" value="1"/>
</dbReference>
<dbReference type="PROSITE" id="PS50110">
    <property type="entry name" value="RESPONSE_REGULATORY"/>
    <property type="match status" value="1"/>
</dbReference>
<sequence>MCCKEGAVNKRVLFIDDDERILAGFRRNLHGAFEVDTAVGPEAGLAKVKDNPAYAVVVSDLRMPGMDGIAVLSKVREMRPETVRVMLTGYADLEAAIAAVNEGNIFRFLTKPCETSYLTGVLTAAVEQYRLVMAERELLEGTLRGSLKMLSEVLSLLRPEVYGRVSRIAPYVRPLSRLCGDPSPWQTEAAAMLCLMGYITLPDALITRVERGRALSAEEAAIYRQHVEVASRLVANIPRMGGVAKAIAYQEKNFDGGGFPGDAVRGKDIPMGARILRVLLEFDRLLTAGQAKAEAYKALKQAAGVYDPDVVAAFGEVLGEESNLVIVPMPVKSLRDNMILAEDMFVMRGGQTLKVLPKGYALSSVALAHISKLARYESVTDPVKVIIPSDE</sequence>
<dbReference type="EMBL" id="AECZ01000014">
    <property type="protein sequence ID" value="EFL50944.1"/>
    <property type="molecule type" value="Genomic_DNA"/>
</dbReference>
<organism evidence="3 4">
    <name type="scientific">Solidesulfovibrio fructosivorans JJ]</name>
    <dbReference type="NCBI Taxonomy" id="596151"/>
    <lineage>
        <taxon>Bacteria</taxon>
        <taxon>Pseudomonadati</taxon>
        <taxon>Thermodesulfobacteriota</taxon>
        <taxon>Desulfovibrionia</taxon>
        <taxon>Desulfovibrionales</taxon>
        <taxon>Desulfovibrionaceae</taxon>
        <taxon>Solidesulfovibrio</taxon>
    </lineage>
</organism>
<evidence type="ECO:0000313" key="4">
    <source>
        <dbReference type="Proteomes" id="UP000006250"/>
    </source>
</evidence>
<keyword evidence="1" id="KW-0597">Phosphoprotein</keyword>
<feature type="modified residue" description="4-aspartylphosphate" evidence="1">
    <location>
        <position position="60"/>
    </location>
</feature>
<dbReference type="InterPro" id="IPR011006">
    <property type="entry name" value="CheY-like_superfamily"/>
</dbReference>
<proteinExistence type="predicted"/>
<keyword evidence="4" id="KW-1185">Reference proteome</keyword>
<dbReference type="Pfam" id="PF00072">
    <property type="entry name" value="Response_reg"/>
    <property type="match status" value="1"/>
</dbReference>
<dbReference type="AlphaFoldDB" id="E1JXG7"/>
<evidence type="ECO:0000259" key="2">
    <source>
        <dbReference type="PROSITE" id="PS50110"/>
    </source>
</evidence>
<dbReference type="PANTHER" id="PTHR45228">
    <property type="entry name" value="CYCLIC DI-GMP PHOSPHODIESTERASE TM_0186-RELATED"/>
    <property type="match status" value="1"/>
</dbReference>
<reference evidence="3 4" key="1">
    <citation type="submission" date="2010-08" db="EMBL/GenBank/DDBJ databases">
        <title>The draft genome of Desulfovibrio fructosovorans JJ.</title>
        <authorList>
            <consortium name="US DOE Joint Genome Institute (JGI-PGF)"/>
            <person name="Lucas S."/>
            <person name="Copeland A."/>
            <person name="Lapidus A."/>
            <person name="Cheng J.-F."/>
            <person name="Bruce D."/>
            <person name="Goodwin L."/>
            <person name="Pitluck S."/>
            <person name="Land M.L."/>
            <person name="Hauser L."/>
            <person name="Chang Y.-J."/>
            <person name="Jeffries C."/>
            <person name="Wall J.D."/>
            <person name="Stahl D.A."/>
            <person name="Arkin A.P."/>
            <person name="Dehal P."/>
            <person name="Stolyar S.M."/>
            <person name="Hazen T.C."/>
            <person name="Woyke T.J."/>
        </authorList>
    </citation>
    <scope>NUCLEOTIDE SEQUENCE [LARGE SCALE GENOMIC DNA]</scope>
    <source>
        <strain evidence="3 4">JJ</strain>
    </source>
</reference>
<dbReference type="Proteomes" id="UP000006250">
    <property type="component" value="Unassembled WGS sequence"/>
</dbReference>
<dbReference type="STRING" id="596151.DesfrDRAFT_2316"/>
<dbReference type="SMART" id="SM00448">
    <property type="entry name" value="REC"/>
    <property type="match status" value="1"/>
</dbReference>
<dbReference type="SUPFAM" id="SSF52172">
    <property type="entry name" value="CheY-like"/>
    <property type="match status" value="1"/>
</dbReference>
<dbReference type="Pfam" id="PF13487">
    <property type="entry name" value="HD_5"/>
    <property type="match status" value="1"/>
</dbReference>
<evidence type="ECO:0000313" key="3">
    <source>
        <dbReference type="EMBL" id="EFL50944.1"/>
    </source>
</evidence>
<dbReference type="PANTHER" id="PTHR45228:SF8">
    <property type="entry name" value="TWO-COMPONENT RESPONSE REGULATOR-RELATED"/>
    <property type="match status" value="1"/>
</dbReference>
<dbReference type="InterPro" id="IPR052020">
    <property type="entry name" value="Cyclic_di-GMP/3'3'-cGAMP_PDE"/>
</dbReference>
<name>E1JXG7_SOLFR</name>
<dbReference type="CDD" id="cd17569">
    <property type="entry name" value="REC_HupR-like"/>
    <property type="match status" value="1"/>
</dbReference>
<accession>E1JXG7</accession>
<dbReference type="GO" id="GO:0000160">
    <property type="term" value="P:phosphorelay signal transduction system"/>
    <property type="evidence" value="ECO:0007669"/>
    <property type="project" value="InterPro"/>
</dbReference>
<comment type="caution">
    <text evidence="3">The sequence shown here is derived from an EMBL/GenBank/DDBJ whole genome shotgun (WGS) entry which is preliminary data.</text>
</comment>
<evidence type="ECO:0000256" key="1">
    <source>
        <dbReference type="PROSITE-ProRule" id="PRU00169"/>
    </source>
</evidence>
<dbReference type="InterPro" id="IPR001789">
    <property type="entry name" value="Sig_transdc_resp-reg_receiver"/>
</dbReference>
<gene>
    <name evidence="3" type="ORF">DesfrDRAFT_2316</name>
</gene>
<dbReference type="Gene3D" id="3.40.50.2300">
    <property type="match status" value="1"/>
</dbReference>